<evidence type="ECO:0000313" key="5">
    <source>
        <dbReference type="Proteomes" id="UP000193144"/>
    </source>
</evidence>
<name>A0A1Y1ZSF9_9PLEO</name>
<comment type="caution">
    <text evidence="4">The sequence shown here is derived from an EMBL/GenBank/DDBJ whole genome shotgun (WGS) entry which is preliminary data.</text>
</comment>
<keyword evidence="2" id="KW-0472">Membrane</keyword>
<evidence type="ECO:0000256" key="2">
    <source>
        <dbReference type="SAM" id="Phobius"/>
    </source>
</evidence>
<protein>
    <recommendedName>
        <fullName evidence="6">Mid2 domain-containing protein</fullName>
    </recommendedName>
</protein>
<evidence type="ECO:0008006" key="6">
    <source>
        <dbReference type="Google" id="ProtNLM"/>
    </source>
</evidence>
<dbReference type="STRING" id="1231657.A0A1Y1ZSF9"/>
<feature type="region of interest" description="Disordered" evidence="1">
    <location>
        <begin position="155"/>
        <end position="181"/>
    </location>
</feature>
<feature type="compositionally biased region" description="Low complexity" evidence="1">
    <location>
        <begin position="156"/>
        <end position="180"/>
    </location>
</feature>
<feature type="signal peptide" evidence="3">
    <location>
        <begin position="1"/>
        <end position="21"/>
    </location>
</feature>
<keyword evidence="2" id="KW-0812">Transmembrane</keyword>
<accession>A0A1Y1ZSF9</accession>
<feature type="chain" id="PRO_5012847370" description="Mid2 domain-containing protein" evidence="3">
    <location>
        <begin position="22"/>
        <end position="266"/>
    </location>
</feature>
<keyword evidence="2" id="KW-1133">Transmembrane helix</keyword>
<dbReference type="OrthoDB" id="5215637at2759"/>
<organism evidence="4 5">
    <name type="scientific">Clohesyomyces aquaticus</name>
    <dbReference type="NCBI Taxonomy" id="1231657"/>
    <lineage>
        <taxon>Eukaryota</taxon>
        <taxon>Fungi</taxon>
        <taxon>Dikarya</taxon>
        <taxon>Ascomycota</taxon>
        <taxon>Pezizomycotina</taxon>
        <taxon>Dothideomycetes</taxon>
        <taxon>Pleosporomycetidae</taxon>
        <taxon>Pleosporales</taxon>
        <taxon>Lindgomycetaceae</taxon>
        <taxon>Clohesyomyces</taxon>
    </lineage>
</organism>
<evidence type="ECO:0000313" key="4">
    <source>
        <dbReference type="EMBL" id="ORY12947.1"/>
    </source>
</evidence>
<evidence type="ECO:0000256" key="1">
    <source>
        <dbReference type="SAM" id="MobiDB-lite"/>
    </source>
</evidence>
<feature type="transmembrane region" description="Helical" evidence="2">
    <location>
        <begin position="185"/>
        <end position="210"/>
    </location>
</feature>
<dbReference type="CDD" id="cd12087">
    <property type="entry name" value="TM_EGFR-like"/>
    <property type="match status" value="1"/>
</dbReference>
<evidence type="ECO:0000256" key="3">
    <source>
        <dbReference type="SAM" id="SignalP"/>
    </source>
</evidence>
<gene>
    <name evidence="4" type="ORF">BCR34DRAFT_600243</name>
</gene>
<dbReference type="EMBL" id="MCFA01000046">
    <property type="protein sequence ID" value="ORY12947.1"/>
    <property type="molecule type" value="Genomic_DNA"/>
</dbReference>
<feature type="region of interest" description="Disordered" evidence="1">
    <location>
        <begin position="245"/>
        <end position="266"/>
    </location>
</feature>
<keyword evidence="5" id="KW-1185">Reference proteome</keyword>
<sequence length="266" mass="28361">MRLLQNPVVLLTTTLLHTASAICYYPNGKQADVGDIPCSSTGDSTCCAKGYACLSNNLCKATIAFGIGLPVTTYARGSCTDQSWNATECLDFCRQNTNSGGSLRKCDTYDEDVYYCMNADTDKFTPEQNCVNKSVVHTLAPTPFKILTTIGVDAKSTSGPVATSTTTTQPSSTPSTSPASKPHDYSVAIGAGVGVPLGILSVGLLAFLFLRFRRNKNAHQGYVAHDIPNMPYTETAKHYAETEMASPPAELPDRGAQELGTHNGRS</sequence>
<dbReference type="AlphaFoldDB" id="A0A1Y1ZSF9"/>
<dbReference type="Proteomes" id="UP000193144">
    <property type="component" value="Unassembled WGS sequence"/>
</dbReference>
<reference evidence="4 5" key="1">
    <citation type="submission" date="2016-07" db="EMBL/GenBank/DDBJ databases">
        <title>Pervasive Adenine N6-methylation of Active Genes in Fungi.</title>
        <authorList>
            <consortium name="DOE Joint Genome Institute"/>
            <person name="Mondo S.J."/>
            <person name="Dannebaum R.O."/>
            <person name="Kuo R.C."/>
            <person name="Labutti K."/>
            <person name="Haridas S."/>
            <person name="Kuo A."/>
            <person name="Salamov A."/>
            <person name="Ahrendt S.R."/>
            <person name="Lipzen A."/>
            <person name="Sullivan W."/>
            <person name="Andreopoulos W.B."/>
            <person name="Clum A."/>
            <person name="Lindquist E."/>
            <person name="Daum C."/>
            <person name="Ramamoorthy G.K."/>
            <person name="Gryganskyi A."/>
            <person name="Culley D."/>
            <person name="Magnuson J.K."/>
            <person name="James T.Y."/>
            <person name="O'Malley M.A."/>
            <person name="Stajich J.E."/>
            <person name="Spatafora J.W."/>
            <person name="Visel A."/>
            <person name="Grigoriev I.V."/>
        </authorList>
    </citation>
    <scope>NUCLEOTIDE SEQUENCE [LARGE SCALE GENOMIC DNA]</scope>
    <source>
        <strain evidence="4 5">CBS 115471</strain>
    </source>
</reference>
<proteinExistence type="predicted"/>
<keyword evidence="3" id="KW-0732">Signal</keyword>